<dbReference type="PANTHER" id="PTHR20275:SF0">
    <property type="entry name" value="NAD KINASE"/>
    <property type="match status" value="1"/>
</dbReference>
<dbReference type="EMBL" id="GL377568">
    <property type="protein sequence ID" value="EFJ35503.1"/>
    <property type="molecule type" value="Genomic_DNA"/>
</dbReference>
<dbReference type="InterPro" id="IPR002504">
    <property type="entry name" value="NADK"/>
</dbReference>
<evidence type="ECO:0000256" key="7">
    <source>
        <dbReference type="ARBA" id="ARBA00022857"/>
    </source>
</evidence>
<dbReference type="FunFam" id="2.60.200.30:FF:000006">
    <property type="entry name" value="probable NAD kinase 1"/>
    <property type="match status" value="1"/>
</dbReference>
<dbReference type="OrthoDB" id="24581at2759"/>
<dbReference type="InterPro" id="IPR017438">
    <property type="entry name" value="ATP-NAD_kinase_N"/>
</dbReference>
<feature type="non-terminal residue" evidence="11">
    <location>
        <position position="1"/>
    </location>
</feature>
<dbReference type="Gramene" id="EFJ24240">
    <property type="protein sequence ID" value="EFJ24240"/>
    <property type="gene ID" value="SELMODRAFT_101714"/>
</dbReference>
<dbReference type="Gramene" id="EFJ35503">
    <property type="protein sequence ID" value="EFJ35503"/>
    <property type="gene ID" value="SELMODRAFT_80525"/>
</dbReference>
<dbReference type="Proteomes" id="UP000001514">
    <property type="component" value="Unassembled WGS sequence"/>
</dbReference>
<dbReference type="Pfam" id="PF01513">
    <property type="entry name" value="NAD_kinase"/>
    <property type="match status" value="1"/>
</dbReference>
<comment type="similarity">
    <text evidence="1">Belongs to the NAD kinase family.</text>
</comment>
<evidence type="ECO:0000313" key="12">
    <source>
        <dbReference type="Proteomes" id="UP000001514"/>
    </source>
</evidence>
<evidence type="ECO:0000313" key="10">
    <source>
        <dbReference type="EMBL" id="EFJ24240.1"/>
    </source>
</evidence>
<dbReference type="Pfam" id="PF20143">
    <property type="entry name" value="NAD_kinase_C"/>
    <property type="match status" value="1"/>
</dbReference>
<evidence type="ECO:0000256" key="6">
    <source>
        <dbReference type="ARBA" id="ARBA00022840"/>
    </source>
</evidence>
<dbReference type="STRING" id="88036.D8QXX1"/>
<dbReference type="Gene3D" id="3.40.50.10330">
    <property type="entry name" value="Probable inorganic polyphosphate/atp-NAD kinase, domain 1"/>
    <property type="match status" value="1"/>
</dbReference>
<dbReference type="GO" id="GO:0003951">
    <property type="term" value="F:NAD+ kinase activity"/>
    <property type="evidence" value="ECO:0000318"/>
    <property type="project" value="GO_Central"/>
</dbReference>
<dbReference type="PANTHER" id="PTHR20275">
    <property type="entry name" value="NAD KINASE"/>
    <property type="match status" value="1"/>
</dbReference>
<keyword evidence="3" id="KW-0808">Transferase</keyword>
<dbReference type="HOGENOM" id="CLU_008831_10_3_1"/>
<dbReference type="Gene3D" id="2.60.200.30">
    <property type="entry name" value="Probable inorganic polyphosphate/atp-NAD kinase, domain 2"/>
    <property type="match status" value="1"/>
</dbReference>
<keyword evidence="4" id="KW-0547">Nucleotide-binding</keyword>
<comment type="catalytic activity">
    <reaction evidence="9">
        <text>NAD(+) + ATP = ADP + NADP(+) + H(+)</text>
        <dbReference type="Rhea" id="RHEA:18629"/>
        <dbReference type="ChEBI" id="CHEBI:15378"/>
        <dbReference type="ChEBI" id="CHEBI:30616"/>
        <dbReference type="ChEBI" id="CHEBI:57540"/>
        <dbReference type="ChEBI" id="CHEBI:58349"/>
        <dbReference type="ChEBI" id="CHEBI:456216"/>
        <dbReference type="EC" id="2.7.1.23"/>
    </reaction>
</comment>
<reference evidence="11 12" key="1">
    <citation type="journal article" date="2011" name="Science">
        <title>The Selaginella genome identifies genetic changes associated with the evolution of vascular plants.</title>
        <authorList>
            <person name="Banks J.A."/>
            <person name="Nishiyama T."/>
            <person name="Hasebe M."/>
            <person name="Bowman J.L."/>
            <person name="Gribskov M."/>
            <person name="dePamphilis C."/>
            <person name="Albert V.A."/>
            <person name="Aono N."/>
            <person name="Aoyama T."/>
            <person name="Ambrose B.A."/>
            <person name="Ashton N.W."/>
            <person name="Axtell M.J."/>
            <person name="Barker E."/>
            <person name="Barker M.S."/>
            <person name="Bennetzen J.L."/>
            <person name="Bonawitz N.D."/>
            <person name="Chapple C."/>
            <person name="Cheng C."/>
            <person name="Correa L.G."/>
            <person name="Dacre M."/>
            <person name="DeBarry J."/>
            <person name="Dreyer I."/>
            <person name="Elias M."/>
            <person name="Engstrom E.M."/>
            <person name="Estelle M."/>
            <person name="Feng L."/>
            <person name="Finet C."/>
            <person name="Floyd S.K."/>
            <person name="Frommer W.B."/>
            <person name="Fujita T."/>
            <person name="Gramzow L."/>
            <person name="Gutensohn M."/>
            <person name="Harholt J."/>
            <person name="Hattori M."/>
            <person name="Heyl A."/>
            <person name="Hirai T."/>
            <person name="Hiwatashi Y."/>
            <person name="Ishikawa M."/>
            <person name="Iwata M."/>
            <person name="Karol K.G."/>
            <person name="Koehler B."/>
            <person name="Kolukisaoglu U."/>
            <person name="Kubo M."/>
            <person name="Kurata T."/>
            <person name="Lalonde S."/>
            <person name="Li K."/>
            <person name="Li Y."/>
            <person name="Litt A."/>
            <person name="Lyons E."/>
            <person name="Manning G."/>
            <person name="Maruyama T."/>
            <person name="Michael T.P."/>
            <person name="Mikami K."/>
            <person name="Miyazaki S."/>
            <person name="Morinaga S."/>
            <person name="Murata T."/>
            <person name="Mueller-Roeber B."/>
            <person name="Nelson D.R."/>
            <person name="Obara M."/>
            <person name="Oguri Y."/>
            <person name="Olmstead R.G."/>
            <person name="Onodera N."/>
            <person name="Petersen B.L."/>
            <person name="Pils B."/>
            <person name="Prigge M."/>
            <person name="Rensing S.A."/>
            <person name="Riano-Pachon D.M."/>
            <person name="Roberts A.W."/>
            <person name="Sato Y."/>
            <person name="Scheller H.V."/>
            <person name="Schulz B."/>
            <person name="Schulz C."/>
            <person name="Shakirov E.V."/>
            <person name="Shibagaki N."/>
            <person name="Shinohara N."/>
            <person name="Shippen D.E."/>
            <person name="Soerensen I."/>
            <person name="Sotooka R."/>
            <person name="Sugimoto N."/>
            <person name="Sugita M."/>
            <person name="Sumikawa N."/>
            <person name="Tanurdzic M."/>
            <person name="Theissen G."/>
            <person name="Ulvskov P."/>
            <person name="Wakazuki S."/>
            <person name="Weng J.K."/>
            <person name="Willats W.W."/>
            <person name="Wipf D."/>
            <person name="Wolf P.G."/>
            <person name="Yang L."/>
            <person name="Zimmer A.D."/>
            <person name="Zhu Q."/>
            <person name="Mitros T."/>
            <person name="Hellsten U."/>
            <person name="Loque D."/>
            <person name="Otillar R."/>
            <person name="Salamov A."/>
            <person name="Schmutz J."/>
            <person name="Shapiro H."/>
            <person name="Lindquist E."/>
            <person name="Lucas S."/>
            <person name="Rokhsar D."/>
            <person name="Grigoriev I.V."/>
        </authorList>
    </citation>
    <scope>NUCLEOTIDE SEQUENCE [LARGE SCALE GENOMIC DNA]</scope>
</reference>
<dbReference type="KEGG" id="smo:SELMODRAFT_80525"/>
<gene>
    <name evidence="10" type="ORF">SELMODRAFT_101714</name>
    <name evidence="11" type="ORF">SELMODRAFT_80525</name>
</gene>
<dbReference type="InParanoid" id="D8QXX1"/>
<sequence>QASFKLLWSYNGDRHRRHKHDIVSYDSGNISAVTSSNKQIILVWESTPRAVCIFTRPNSSAVQELCKKMIRWLKEVKNITVFVEQRVKDELDESSDCTYVQTWDSEEELLFLHTKVDLVITLGGDGTVLWAASLFKGPVPPMVSFSMGSLGFMTAFQSERYKECLEYVMKGPVCITLRHRMQCQIVRNGESSASEMHLVLNEVSIDRGMSSCLTNLECYCDNVFLTSVQGDGLILSTTSGSTAYSLAAGGSMVHPHVPAILFTPICPHSLSFRPLILPGYVTLKVQVPLQNAWASFDGKDRVELSPGDQLICQMAPWPVPTASLEEATHHFLCSVRERLHWNLRK</sequence>
<evidence type="ECO:0000256" key="9">
    <source>
        <dbReference type="ARBA" id="ARBA00047925"/>
    </source>
</evidence>
<dbReference type="GO" id="GO:0019674">
    <property type="term" value="P:NAD+ metabolic process"/>
    <property type="evidence" value="ECO:0007669"/>
    <property type="project" value="InterPro"/>
</dbReference>
<keyword evidence="5" id="KW-0418">Kinase</keyword>
<keyword evidence="7" id="KW-0521">NADP</keyword>
<proteinExistence type="inferred from homology"/>
<dbReference type="EC" id="2.7.1.23" evidence="2"/>
<name>D8QXX1_SELML</name>
<evidence type="ECO:0000256" key="5">
    <source>
        <dbReference type="ARBA" id="ARBA00022777"/>
    </source>
</evidence>
<accession>D8QXX1</accession>
<dbReference type="eggNOG" id="KOG2178">
    <property type="taxonomic scope" value="Eukaryota"/>
</dbReference>
<dbReference type="GO" id="GO:0005524">
    <property type="term" value="F:ATP binding"/>
    <property type="evidence" value="ECO:0007669"/>
    <property type="project" value="UniProtKB-KW"/>
</dbReference>
<dbReference type="EMBL" id="GL377590">
    <property type="protein sequence ID" value="EFJ24240.1"/>
    <property type="molecule type" value="Genomic_DNA"/>
</dbReference>
<organism evidence="12">
    <name type="scientific">Selaginella moellendorffii</name>
    <name type="common">Spikemoss</name>
    <dbReference type="NCBI Taxonomy" id="88036"/>
    <lineage>
        <taxon>Eukaryota</taxon>
        <taxon>Viridiplantae</taxon>
        <taxon>Streptophyta</taxon>
        <taxon>Embryophyta</taxon>
        <taxon>Tracheophyta</taxon>
        <taxon>Lycopodiopsida</taxon>
        <taxon>Selaginellales</taxon>
        <taxon>Selaginellaceae</taxon>
        <taxon>Selaginella</taxon>
    </lineage>
</organism>
<evidence type="ECO:0000256" key="1">
    <source>
        <dbReference type="ARBA" id="ARBA00010995"/>
    </source>
</evidence>
<keyword evidence="12" id="KW-1185">Reference proteome</keyword>
<dbReference type="AlphaFoldDB" id="D8QXX1"/>
<dbReference type="HAMAP" id="MF_00361">
    <property type="entry name" value="NAD_kinase"/>
    <property type="match status" value="1"/>
</dbReference>
<dbReference type="InterPro" id="IPR017437">
    <property type="entry name" value="ATP-NAD_kinase_PpnK-typ_C"/>
</dbReference>
<evidence type="ECO:0000256" key="3">
    <source>
        <dbReference type="ARBA" id="ARBA00022679"/>
    </source>
</evidence>
<evidence type="ECO:0000256" key="2">
    <source>
        <dbReference type="ARBA" id="ARBA00012120"/>
    </source>
</evidence>
<dbReference type="KEGG" id="smo:SELMODRAFT_101714"/>
<dbReference type="InterPro" id="IPR016064">
    <property type="entry name" value="NAD/diacylglycerol_kinase_sf"/>
</dbReference>
<evidence type="ECO:0000256" key="8">
    <source>
        <dbReference type="ARBA" id="ARBA00023027"/>
    </source>
</evidence>
<evidence type="ECO:0000313" key="11">
    <source>
        <dbReference type="EMBL" id="EFJ35503.1"/>
    </source>
</evidence>
<keyword evidence="6" id="KW-0067">ATP-binding</keyword>
<evidence type="ECO:0000256" key="4">
    <source>
        <dbReference type="ARBA" id="ARBA00022741"/>
    </source>
</evidence>
<dbReference type="FunFam" id="3.40.50.10330:FF:000018">
    <property type="entry name" value="Probable NAD kinase 1"/>
    <property type="match status" value="1"/>
</dbReference>
<keyword evidence="8" id="KW-0520">NAD</keyword>
<dbReference type="SUPFAM" id="SSF111331">
    <property type="entry name" value="NAD kinase/diacylglycerol kinase-like"/>
    <property type="match status" value="1"/>
</dbReference>
<protein>
    <recommendedName>
        <fullName evidence="2">NAD(+) kinase</fullName>
        <ecNumber evidence="2">2.7.1.23</ecNumber>
    </recommendedName>
</protein>
<dbReference type="OMA" id="VERICVI"/>
<dbReference type="GO" id="GO:0006741">
    <property type="term" value="P:NADP+ biosynthetic process"/>
    <property type="evidence" value="ECO:0000318"/>
    <property type="project" value="GO_Central"/>
</dbReference>